<keyword evidence="1" id="KW-0812">Transmembrane</keyword>
<organism evidence="2 3">
    <name type="scientific">Algoriphagus marincola HL-49</name>
    <dbReference type="NCBI Taxonomy" id="1305737"/>
    <lineage>
        <taxon>Bacteria</taxon>
        <taxon>Pseudomonadati</taxon>
        <taxon>Bacteroidota</taxon>
        <taxon>Cytophagia</taxon>
        <taxon>Cytophagales</taxon>
        <taxon>Cyclobacteriaceae</taxon>
        <taxon>Algoriphagus</taxon>
    </lineage>
</organism>
<evidence type="ECO:0000313" key="2">
    <source>
        <dbReference type="EMBL" id="KPQ15538.1"/>
    </source>
</evidence>
<evidence type="ECO:0000256" key="1">
    <source>
        <dbReference type="SAM" id="Phobius"/>
    </source>
</evidence>
<feature type="transmembrane region" description="Helical" evidence="1">
    <location>
        <begin position="6"/>
        <end position="27"/>
    </location>
</feature>
<dbReference type="Pfam" id="PF10067">
    <property type="entry name" value="DUF2306"/>
    <property type="match status" value="1"/>
</dbReference>
<keyword evidence="1" id="KW-0472">Membrane</keyword>
<proteinExistence type="predicted"/>
<feature type="transmembrane region" description="Helical" evidence="1">
    <location>
        <begin position="100"/>
        <end position="117"/>
    </location>
</feature>
<sequence length="127" mass="14361">MVYDILMYLHLATVVPCVFMGAYLLFARKGGLLHRKLGAIYRVLMVITAILALFMGARVGPIFLGHFGWIHLFCFLVLWTVPTAFLAIRKGKVKSHQRKMVLLYIGAILIAGGFTFSPGRFLHELFF</sequence>
<keyword evidence="1" id="KW-1133">Transmembrane helix</keyword>
<evidence type="ECO:0000313" key="3">
    <source>
        <dbReference type="Proteomes" id="UP000050421"/>
    </source>
</evidence>
<name>A0A0N8KFZ8_9BACT</name>
<reference evidence="2 3" key="1">
    <citation type="submission" date="2015-09" db="EMBL/GenBank/DDBJ databases">
        <title>Identification and resolution of microdiversity through metagenomic sequencing of parallel consortia.</title>
        <authorList>
            <person name="Nelson W.C."/>
            <person name="Romine M.F."/>
            <person name="Lindemann S.R."/>
        </authorList>
    </citation>
    <scope>NUCLEOTIDE SEQUENCE [LARGE SCALE GENOMIC DNA]</scope>
    <source>
        <strain evidence="2">HL-49</strain>
    </source>
</reference>
<feature type="transmembrane region" description="Helical" evidence="1">
    <location>
        <begin position="39"/>
        <end position="57"/>
    </location>
</feature>
<gene>
    <name evidence="2" type="ORF">HLUCCX10_09015</name>
</gene>
<dbReference type="STRING" id="1305737.GCA_000526355_02962"/>
<dbReference type="Proteomes" id="UP000050421">
    <property type="component" value="Unassembled WGS sequence"/>
</dbReference>
<dbReference type="AlphaFoldDB" id="A0A0N8KFZ8"/>
<feature type="transmembrane region" description="Helical" evidence="1">
    <location>
        <begin position="69"/>
        <end position="88"/>
    </location>
</feature>
<dbReference type="EMBL" id="LJXT01000050">
    <property type="protein sequence ID" value="KPQ15538.1"/>
    <property type="molecule type" value="Genomic_DNA"/>
</dbReference>
<dbReference type="OrthoDB" id="6385003at2"/>
<accession>A0A0N8KFZ8</accession>
<protein>
    <submittedName>
        <fullName evidence="2">Putative membrane protein</fullName>
    </submittedName>
</protein>
<dbReference type="PATRIC" id="fig|1305737.6.peg.2437"/>
<dbReference type="InterPro" id="IPR018750">
    <property type="entry name" value="DUF2306_membrane"/>
</dbReference>
<dbReference type="eggNOG" id="COG5395">
    <property type="taxonomic scope" value="Bacteria"/>
</dbReference>
<comment type="caution">
    <text evidence="2">The sequence shown here is derived from an EMBL/GenBank/DDBJ whole genome shotgun (WGS) entry which is preliminary data.</text>
</comment>